<name>A0A8W8K2U2_MAGGI</name>
<dbReference type="EnsemblMetazoa" id="G21691.16">
    <property type="protein sequence ID" value="G21691.16:cds"/>
    <property type="gene ID" value="G21691"/>
</dbReference>
<dbReference type="PANTHER" id="PTHR34755:SF3">
    <property type="entry name" value="SERINE_ARGININE REPETITIVE MATRIX PROTEIN 2"/>
    <property type="match status" value="1"/>
</dbReference>
<dbReference type="AlphaFoldDB" id="A0A8W8K2U2"/>
<evidence type="ECO:0000313" key="3">
    <source>
        <dbReference type="Proteomes" id="UP000005408"/>
    </source>
</evidence>
<keyword evidence="3" id="KW-1185">Reference proteome</keyword>
<feature type="compositionally biased region" description="Basic and acidic residues" evidence="1">
    <location>
        <begin position="220"/>
        <end position="230"/>
    </location>
</feature>
<protein>
    <submittedName>
        <fullName evidence="2">Uncharacterized protein</fullName>
    </submittedName>
</protein>
<dbReference type="InterPro" id="IPR052109">
    <property type="entry name" value="SRRM_Domain-Containing"/>
</dbReference>
<feature type="compositionally biased region" description="Basic residues" evidence="1">
    <location>
        <begin position="231"/>
        <end position="243"/>
    </location>
</feature>
<dbReference type="Proteomes" id="UP000005408">
    <property type="component" value="Unassembled WGS sequence"/>
</dbReference>
<feature type="region of interest" description="Disordered" evidence="1">
    <location>
        <begin position="196"/>
        <end position="243"/>
    </location>
</feature>
<reference evidence="2" key="1">
    <citation type="submission" date="2022-08" db="UniProtKB">
        <authorList>
            <consortium name="EnsemblMetazoa"/>
        </authorList>
    </citation>
    <scope>IDENTIFICATION</scope>
    <source>
        <strain evidence="2">05x7-T-G4-1.051#20</strain>
    </source>
</reference>
<proteinExistence type="predicted"/>
<dbReference type="OrthoDB" id="10267305at2759"/>
<evidence type="ECO:0000256" key="1">
    <source>
        <dbReference type="SAM" id="MobiDB-lite"/>
    </source>
</evidence>
<accession>A0A8W8K2U2</accession>
<sequence length="243" mass="27173">MLHQNENQRSNGNKNSLHIDPQMEASMSFGCYSVEGSVSHCRRVEETVQLCSKGGAQSVLILERQSSANYCPQPGPLESARRGHLGCVKCPMHCGTMGHCKKSSIFDIFWDQINGKHCSVQSHVCQPQEIYSLGCFNVYIAKESHQIAQATAEKNARLKEAFGIGDSYVDGSSFDPNRKAKEEQAKAVAMAQKKYAIVRESSSSERSPSPPPKKKKKKSSRDDSRSPERKEKKKKSKKHKRDR</sequence>
<organism evidence="2 3">
    <name type="scientific">Magallana gigas</name>
    <name type="common">Pacific oyster</name>
    <name type="synonym">Crassostrea gigas</name>
    <dbReference type="NCBI Taxonomy" id="29159"/>
    <lineage>
        <taxon>Eukaryota</taxon>
        <taxon>Metazoa</taxon>
        <taxon>Spiralia</taxon>
        <taxon>Lophotrochozoa</taxon>
        <taxon>Mollusca</taxon>
        <taxon>Bivalvia</taxon>
        <taxon>Autobranchia</taxon>
        <taxon>Pteriomorphia</taxon>
        <taxon>Ostreida</taxon>
        <taxon>Ostreoidea</taxon>
        <taxon>Ostreidae</taxon>
        <taxon>Magallana</taxon>
    </lineage>
</organism>
<dbReference type="PANTHER" id="PTHR34755">
    <property type="entry name" value="SERINE/ARGININE REPETITIVE MATRIX PROTEIN 3-RELATED"/>
    <property type="match status" value="1"/>
</dbReference>
<dbReference type="GO" id="GO:0003729">
    <property type="term" value="F:mRNA binding"/>
    <property type="evidence" value="ECO:0007669"/>
    <property type="project" value="TreeGrafter"/>
</dbReference>
<evidence type="ECO:0000313" key="2">
    <source>
        <dbReference type="EnsemblMetazoa" id="G21691.16:cds"/>
    </source>
</evidence>